<evidence type="ECO:0000256" key="2">
    <source>
        <dbReference type="SAM" id="Phobius"/>
    </source>
</evidence>
<feature type="transmembrane region" description="Helical" evidence="2">
    <location>
        <begin position="423"/>
        <end position="442"/>
    </location>
</feature>
<keyword evidence="5" id="KW-1185">Reference proteome</keyword>
<proteinExistence type="predicted"/>
<dbReference type="AlphaFoldDB" id="A0A6A5WQJ5"/>
<evidence type="ECO:0000313" key="5">
    <source>
        <dbReference type="Proteomes" id="UP000799779"/>
    </source>
</evidence>
<evidence type="ECO:0000256" key="1">
    <source>
        <dbReference type="SAM" id="MobiDB-lite"/>
    </source>
</evidence>
<feature type="transmembrane region" description="Helical" evidence="2">
    <location>
        <begin position="852"/>
        <end position="870"/>
    </location>
</feature>
<feature type="chain" id="PRO_5025472302" description="Extracellular membrane protein CFEM domain-containing protein" evidence="3">
    <location>
        <begin position="19"/>
        <end position="872"/>
    </location>
</feature>
<reference evidence="4" key="1">
    <citation type="journal article" date="2020" name="Stud. Mycol.">
        <title>101 Dothideomycetes genomes: a test case for predicting lifestyles and emergence of pathogens.</title>
        <authorList>
            <person name="Haridas S."/>
            <person name="Albert R."/>
            <person name="Binder M."/>
            <person name="Bloem J."/>
            <person name="Labutti K."/>
            <person name="Salamov A."/>
            <person name="Andreopoulos B."/>
            <person name="Baker S."/>
            <person name="Barry K."/>
            <person name="Bills G."/>
            <person name="Bluhm B."/>
            <person name="Cannon C."/>
            <person name="Castanera R."/>
            <person name="Culley D."/>
            <person name="Daum C."/>
            <person name="Ezra D."/>
            <person name="Gonzalez J."/>
            <person name="Henrissat B."/>
            <person name="Kuo A."/>
            <person name="Liang C."/>
            <person name="Lipzen A."/>
            <person name="Lutzoni F."/>
            <person name="Magnuson J."/>
            <person name="Mondo S."/>
            <person name="Nolan M."/>
            <person name="Ohm R."/>
            <person name="Pangilinan J."/>
            <person name="Park H.-J."/>
            <person name="Ramirez L."/>
            <person name="Alfaro M."/>
            <person name="Sun H."/>
            <person name="Tritt A."/>
            <person name="Yoshinaga Y."/>
            <person name="Zwiers L.-H."/>
            <person name="Turgeon B."/>
            <person name="Goodwin S."/>
            <person name="Spatafora J."/>
            <person name="Crous P."/>
            <person name="Grigoriev I."/>
        </authorList>
    </citation>
    <scope>NUCLEOTIDE SEQUENCE</scope>
    <source>
        <strain evidence="4">CBS 123094</strain>
    </source>
</reference>
<feature type="signal peptide" evidence="3">
    <location>
        <begin position="1"/>
        <end position="18"/>
    </location>
</feature>
<dbReference type="EMBL" id="ML977592">
    <property type="protein sequence ID" value="KAF1999866.1"/>
    <property type="molecule type" value="Genomic_DNA"/>
</dbReference>
<sequence length="872" mass="99967">MLYFRSFILLSLASLASSAPTCGSLITYRQYSDILEHVPPCFRQGCSLGNRSSLSSNCSTGHPCSELWTSISRHASLGWCASPSCSDDRACRTHGWPIINTTRLCQSQPDDWMYIGGDCCDSGNEPFEIARWIKKLCIQEWRANFTYFDGMARDDWLEYILPWNWTIHYDNSTGNVKTPPRCHHPSYYLKLYALESVAVSLAVVSIPFVQLLFHYSDEWKINLPLLRSLNLKRIKRFITLVKIGWSEHAKYYLLWPLIKSWELLTCKLCRKDSSKESSTTLDVLQALAMAFIWAGLSTGITIFNAFHLKAVPGFEHVHSWRLALLWFARPNFSWITCGIGLFHRERLVDVLEKISGRKNDVYVVELFTKVAYSAAISELLMELLGFYSLIRTTHIGHIREFYISHHLYHFYRGHAARRMYNGALVWTITMPVLFIFWILAIWKFAKLIRKLTETTAKSPEDRIEEEQNRREFWHSVGVTLFGWTRKKKAPDNVQPPKQLPAFRPVKVKRKDSSSHPYRPPNAAQRFTIKYVIRGRVRKWLGVIIPEGRLRVWIRRHLLRTSLGDAPQRSLSRTRSIHAHVDGSDSSGHVYHQEGLSAQPELEMSSIPRTHHNDDSRRIPAVDVIDLASPPRDVLSLSSHVTYAYSADPYSKPAPESDPFLSPGEQAETTSRLSDLHPHSPRPGSSMRRRPNPVQDYSIYDTVPIDDAADSFSGGARTAWMQQPNPQNPFADPVSVASTRSETQLGGVILPQRTSYVHEMPSVKDTYDPRQPKSVTEEKKGLKGWLRCRIRKADERKERQKEFNVWQKDAIRHRWMWLALGLGLISYVCQWVFWDGFVNVAGDKYCPPGIRDITTNWVITAFAGVVALFIGNG</sequence>
<feature type="region of interest" description="Disordered" evidence="1">
    <location>
        <begin position="597"/>
        <end position="617"/>
    </location>
</feature>
<feature type="region of interest" description="Disordered" evidence="1">
    <location>
        <begin position="648"/>
        <end position="693"/>
    </location>
</feature>
<name>A0A6A5WQJ5_9PLEO</name>
<accession>A0A6A5WQJ5</accession>
<evidence type="ECO:0000313" key="4">
    <source>
        <dbReference type="EMBL" id="KAF1999866.1"/>
    </source>
</evidence>
<keyword evidence="2" id="KW-1133">Transmembrane helix</keyword>
<evidence type="ECO:0000256" key="3">
    <source>
        <dbReference type="SAM" id="SignalP"/>
    </source>
</evidence>
<protein>
    <recommendedName>
        <fullName evidence="6">Extracellular membrane protein CFEM domain-containing protein</fullName>
    </recommendedName>
</protein>
<dbReference type="Proteomes" id="UP000799779">
    <property type="component" value="Unassembled WGS sequence"/>
</dbReference>
<evidence type="ECO:0008006" key="6">
    <source>
        <dbReference type="Google" id="ProtNLM"/>
    </source>
</evidence>
<keyword evidence="3" id="KW-0732">Signal</keyword>
<feature type="transmembrane region" description="Helical" evidence="2">
    <location>
        <begin position="814"/>
        <end position="832"/>
    </location>
</feature>
<gene>
    <name evidence="4" type="ORF">P154DRAFT_563712</name>
</gene>
<dbReference type="OrthoDB" id="3525430at2759"/>
<keyword evidence="2" id="KW-0812">Transmembrane</keyword>
<organism evidence="4 5">
    <name type="scientific">Amniculicola lignicola CBS 123094</name>
    <dbReference type="NCBI Taxonomy" id="1392246"/>
    <lineage>
        <taxon>Eukaryota</taxon>
        <taxon>Fungi</taxon>
        <taxon>Dikarya</taxon>
        <taxon>Ascomycota</taxon>
        <taxon>Pezizomycotina</taxon>
        <taxon>Dothideomycetes</taxon>
        <taxon>Pleosporomycetidae</taxon>
        <taxon>Pleosporales</taxon>
        <taxon>Amniculicolaceae</taxon>
        <taxon>Amniculicola</taxon>
    </lineage>
</organism>
<keyword evidence="2" id="KW-0472">Membrane</keyword>